<reference evidence="15" key="1">
    <citation type="submission" date="2025-08" db="UniProtKB">
        <authorList>
            <consortium name="RefSeq"/>
        </authorList>
    </citation>
    <scope>IDENTIFICATION</scope>
    <source>
        <strain evidence="15">11010-0011.00</strain>
        <tissue evidence="15">Whole body</tissue>
    </source>
</reference>
<evidence type="ECO:0000256" key="5">
    <source>
        <dbReference type="ARBA" id="ARBA00012269"/>
    </source>
</evidence>
<dbReference type="OrthoDB" id="420380at2759"/>
<feature type="domain" description="Fe2OG dioxygenase" evidence="13">
    <location>
        <begin position="384"/>
        <end position="492"/>
    </location>
</feature>
<dbReference type="GO" id="GO:0004656">
    <property type="term" value="F:procollagen-proline 4-dioxygenase activity"/>
    <property type="evidence" value="ECO:0007669"/>
    <property type="project" value="UniProtKB-EC"/>
</dbReference>
<evidence type="ECO:0000313" key="14">
    <source>
        <dbReference type="Proteomes" id="UP000504634"/>
    </source>
</evidence>
<evidence type="ECO:0000256" key="9">
    <source>
        <dbReference type="ARBA" id="ARBA00022964"/>
    </source>
</evidence>
<evidence type="ECO:0000256" key="6">
    <source>
        <dbReference type="ARBA" id="ARBA00022723"/>
    </source>
</evidence>
<dbReference type="Pfam" id="PF13640">
    <property type="entry name" value="2OG-FeII_Oxy_3"/>
    <property type="match status" value="2"/>
</dbReference>
<dbReference type="InterPro" id="IPR011990">
    <property type="entry name" value="TPR-like_helical_dom_sf"/>
</dbReference>
<dbReference type="Pfam" id="PF08336">
    <property type="entry name" value="P4Ha_N"/>
    <property type="match status" value="2"/>
</dbReference>
<comment type="function">
    <text evidence="2">Catalyzes the post-translational formation of 4-hydroxyproline in -Xaa-Pro-Gly- sequences in collagens and other proteins.</text>
</comment>
<dbReference type="FunFam" id="2.60.120.620:FF:000011">
    <property type="entry name" value="Prolyl alpha subunit"/>
    <property type="match status" value="2"/>
</dbReference>
<sequence length="966" mass="110972">MEIPFLEDFDERYSSSVVGLLKLLEIERAYMQAIDRYASVLQQKVYVLQSYIWSLGVRKHEDFRERERFVSNPLNAFALIRRLHQDWPAWQKYINFTFGKAEMQVMENLLSKAPTASDMTEALMGMHRIEKTYDLEPNDIANGRLQGKQYNIQLSKRDCLTLADHKLEKGDYSSAIKWFRIAMQEKCQLHGQRFDEILDPKKEQVETRYLKAIIKYTSLSDLSASDNSFNASQLDEAVETVLNNTSTANLKSLAQKASEIVELKSEPSTNDIGCRGLFPQYNKLSCRYNFTTTPFLRLAPLKMEEISINPYIVMYHNIATDEEIEDLHQKAVPKMSNGYAGIVKKNQTEPREIVSRVSWIVDELSSRRRINQRIVDATGLDIVGVQAIQVANYGLGGYFKGHYDYLSDDQIQDKEITEMGDRLASIVIYTGDVEQGGATMFPISRVTVFPQKGNALFWFNLNNDGTRDPRSLHSVCPVIVGSRWTITKWLHEKAQDTLLVSAYEMKENDTKPILYSTSVVSLMELAQIENEYVDHLRGYVDELQRKVDYIKQYSQIGKHPELETEQQRTQFVANPLNAFGLVRRAHEDWSKVLDFIKMVENPAQFEEMDRLMAKAPTEEDMNEALRGMAKIHEIYDLEPADIAKGLLDGRQYMAQMPTPDRVLLADYLYNKTDYRRAAQWYKTALQNETAESQREEIRKKYIISRLKDGRSDEVEKYLAELSQSHEESLPTIHKPTSTQLGCRGLYPARTNLSCHYNFKTTPFLRLAPIKTEILNLEPLIVLHHDVLYDREVAFAKNVTMHDMIDGISGSNNNIIISKFKQLDVTGTIKIDRRIADMTGLSLTDSSPILVFNYGLGGHFHEHFDYVDEDWDADIDEFLASYGNRFATVVYFASNVTQGGTLVFPRLQIAVRPERGAALVWHNLNNACEPEPLTEHSVCPVIVGSRWVLTKFLFEKVQMFTKPCYKL</sequence>
<comment type="cofactor">
    <cofactor evidence="1">
        <name>L-ascorbate</name>
        <dbReference type="ChEBI" id="CHEBI:38290"/>
    </cofactor>
</comment>
<dbReference type="InterPro" id="IPR044862">
    <property type="entry name" value="Pro_4_hyd_alph_FE2OG_OXY"/>
</dbReference>
<gene>
    <name evidence="15" type="primary">LOC115622314</name>
</gene>
<dbReference type="GO" id="GO:0031418">
    <property type="term" value="F:L-ascorbic acid binding"/>
    <property type="evidence" value="ECO:0007669"/>
    <property type="project" value="UniProtKB-KW"/>
</dbReference>
<evidence type="ECO:0000256" key="7">
    <source>
        <dbReference type="ARBA" id="ARBA00022824"/>
    </source>
</evidence>
<evidence type="ECO:0000256" key="3">
    <source>
        <dbReference type="ARBA" id="ARBA00004319"/>
    </source>
</evidence>
<evidence type="ECO:0000256" key="2">
    <source>
        <dbReference type="ARBA" id="ARBA00002035"/>
    </source>
</evidence>
<dbReference type="PANTHER" id="PTHR10869">
    <property type="entry name" value="PROLYL 4-HYDROXYLASE ALPHA SUBUNIT"/>
    <property type="match status" value="1"/>
</dbReference>
<comment type="subcellular location">
    <subcellularLocation>
        <location evidence="3">Endoplasmic reticulum lumen</location>
    </subcellularLocation>
</comment>
<dbReference type="InterPro" id="IPR006620">
    <property type="entry name" value="Pro_4_hyd_alph"/>
</dbReference>
<dbReference type="GeneID" id="115622314"/>
<dbReference type="Gene3D" id="2.60.120.620">
    <property type="entry name" value="q2cbj1_9rhob like domain"/>
    <property type="match status" value="2"/>
</dbReference>
<dbReference type="EC" id="1.14.11.2" evidence="5"/>
<dbReference type="PROSITE" id="PS51471">
    <property type="entry name" value="FE2OG_OXY"/>
    <property type="match status" value="2"/>
</dbReference>
<evidence type="ECO:0000259" key="13">
    <source>
        <dbReference type="PROSITE" id="PS51471"/>
    </source>
</evidence>
<evidence type="ECO:0000256" key="4">
    <source>
        <dbReference type="ARBA" id="ARBA00006511"/>
    </source>
</evidence>
<dbReference type="Gene3D" id="6.10.140.1460">
    <property type="match status" value="2"/>
</dbReference>
<dbReference type="InterPro" id="IPR045054">
    <property type="entry name" value="P4HA-like"/>
</dbReference>
<dbReference type="PANTHER" id="PTHR10869:SF216">
    <property type="entry name" value="PROCOLLAGEN-PROLINE 4-DIOXYGENASE"/>
    <property type="match status" value="1"/>
</dbReference>
<name>A0A6J2T9S6_DROLE</name>
<dbReference type="InterPro" id="IPR005123">
    <property type="entry name" value="Oxoglu/Fe-dep_dioxygenase_dom"/>
</dbReference>
<evidence type="ECO:0000313" key="15">
    <source>
        <dbReference type="RefSeq" id="XP_030372080.1"/>
    </source>
</evidence>
<dbReference type="SMART" id="SM00702">
    <property type="entry name" value="P4Hc"/>
    <property type="match status" value="2"/>
</dbReference>
<keyword evidence="11" id="KW-0408">Iron</keyword>
<keyword evidence="14" id="KW-1185">Reference proteome</keyword>
<dbReference type="Proteomes" id="UP000504634">
    <property type="component" value="Unplaced"/>
</dbReference>
<dbReference type="GO" id="GO:0005506">
    <property type="term" value="F:iron ion binding"/>
    <property type="evidence" value="ECO:0007669"/>
    <property type="project" value="InterPro"/>
</dbReference>
<feature type="domain" description="Fe2OG dioxygenase" evidence="13">
    <location>
        <begin position="844"/>
        <end position="954"/>
    </location>
</feature>
<evidence type="ECO:0000256" key="11">
    <source>
        <dbReference type="ARBA" id="ARBA00023004"/>
    </source>
</evidence>
<proteinExistence type="inferred from homology"/>
<dbReference type="RefSeq" id="XP_030372080.1">
    <property type="nucleotide sequence ID" value="XM_030516220.1"/>
</dbReference>
<dbReference type="Gene3D" id="1.25.40.10">
    <property type="entry name" value="Tetratricopeptide repeat domain"/>
    <property type="match status" value="2"/>
</dbReference>
<keyword evidence="8" id="KW-0847">Vitamin C</keyword>
<dbReference type="InterPro" id="IPR013547">
    <property type="entry name" value="P4H_N"/>
</dbReference>
<organism evidence="14 15">
    <name type="scientific">Drosophila lebanonensis</name>
    <name type="common">Fruit fly</name>
    <name type="synonym">Scaptodrosophila lebanonensis</name>
    <dbReference type="NCBI Taxonomy" id="7225"/>
    <lineage>
        <taxon>Eukaryota</taxon>
        <taxon>Metazoa</taxon>
        <taxon>Ecdysozoa</taxon>
        <taxon>Arthropoda</taxon>
        <taxon>Hexapoda</taxon>
        <taxon>Insecta</taxon>
        <taxon>Pterygota</taxon>
        <taxon>Neoptera</taxon>
        <taxon>Endopterygota</taxon>
        <taxon>Diptera</taxon>
        <taxon>Brachycera</taxon>
        <taxon>Muscomorpha</taxon>
        <taxon>Ephydroidea</taxon>
        <taxon>Drosophilidae</taxon>
        <taxon>Scaptodrosophila</taxon>
    </lineage>
</organism>
<dbReference type="GO" id="GO:0005788">
    <property type="term" value="C:endoplasmic reticulum lumen"/>
    <property type="evidence" value="ECO:0007669"/>
    <property type="project" value="UniProtKB-SubCell"/>
</dbReference>
<comment type="similarity">
    <text evidence="4">Belongs to the P4HA family.</text>
</comment>
<keyword evidence="7" id="KW-0256">Endoplasmic reticulum</keyword>
<evidence type="ECO:0000256" key="8">
    <source>
        <dbReference type="ARBA" id="ARBA00022896"/>
    </source>
</evidence>
<protein>
    <recommendedName>
        <fullName evidence="5">procollagen-proline 4-dioxygenase</fullName>
        <ecNumber evidence="5">1.14.11.2</ecNumber>
    </recommendedName>
</protein>
<evidence type="ECO:0000256" key="12">
    <source>
        <dbReference type="ARBA" id="ARBA00023180"/>
    </source>
</evidence>
<evidence type="ECO:0000256" key="1">
    <source>
        <dbReference type="ARBA" id="ARBA00001961"/>
    </source>
</evidence>
<keyword evidence="9" id="KW-0223">Dioxygenase</keyword>
<accession>A0A6J2T9S6</accession>
<evidence type="ECO:0000256" key="10">
    <source>
        <dbReference type="ARBA" id="ARBA00023002"/>
    </source>
</evidence>
<dbReference type="AlphaFoldDB" id="A0A6J2T9S6"/>
<keyword evidence="12" id="KW-0325">Glycoprotein</keyword>
<keyword evidence="6" id="KW-0479">Metal-binding</keyword>
<keyword evidence="10" id="KW-0560">Oxidoreductase</keyword>